<proteinExistence type="predicted"/>
<accession>A0A2K9LHT6</accession>
<evidence type="ECO:0000313" key="1">
    <source>
        <dbReference type="EMBL" id="AUM11800.1"/>
    </source>
</evidence>
<dbReference type="AlphaFoldDB" id="A0A2K9LHT6"/>
<organism evidence="1 2">
    <name type="scientific">Ketobacter alkanivorans</name>
    <dbReference type="NCBI Taxonomy" id="1917421"/>
    <lineage>
        <taxon>Bacteria</taxon>
        <taxon>Pseudomonadati</taxon>
        <taxon>Pseudomonadota</taxon>
        <taxon>Gammaproteobacteria</taxon>
        <taxon>Pseudomonadales</taxon>
        <taxon>Ketobacteraceae</taxon>
        <taxon>Ketobacter</taxon>
    </lineage>
</organism>
<protein>
    <recommendedName>
        <fullName evidence="3">Toxin CptA</fullName>
    </recommendedName>
</protein>
<name>A0A2K9LHT6_9GAMM</name>
<sequence length="115" mass="12979">MLPAAFLLLLPLWVASLGVTVAKRGLLLLDRSVLRVWLGPDGWYIRTRNSQEQGPFQLSGRSHLDSYFIRLSLKADGGRARHLLVTPGMVGKDVFRKLQVFLRWAPQKNQAAISR</sequence>
<evidence type="ECO:0000313" key="2">
    <source>
        <dbReference type="Proteomes" id="UP000235116"/>
    </source>
</evidence>
<keyword evidence="2" id="KW-1185">Reference proteome</keyword>
<gene>
    <name evidence="1" type="ORF">Kalk_04915</name>
</gene>
<dbReference type="KEGG" id="kak:Kalk_04915"/>
<reference evidence="2" key="1">
    <citation type="submission" date="2017-08" db="EMBL/GenBank/DDBJ databases">
        <title>Direct submision.</title>
        <authorList>
            <person name="Kim S.-J."/>
            <person name="Rhee S.-K."/>
        </authorList>
    </citation>
    <scope>NUCLEOTIDE SEQUENCE [LARGE SCALE GENOMIC DNA]</scope>
    <source>
        <strain evidence="2">GI5</strain>
    </source>
</reference>
<dbReference type="Proteomes" id="UP000235116">
    <property type="component" value="Chromosome"/>
</dbReference>
<dbReference type="EMBL" id="CP022684">
    <property type="protein sequence ID" value="AUM11800.1"/>
    <property type="molecule type" value="Genomic_DNA"/>
</dbReference>
<evidence type="ECO:0008006" key="3">
    <source>
        <dbReference type="Google" id="ProtNLM"/>
    </source>
</evidence>